<keyword evidence="2" id="KW-0472">Membrane</keyword>
<evidence type="ECO:0000256" key="1">
    <source>
        <dbReference type="SAM" id="MobiDB-lite"/>
    </source>
</evidence>
<dbReference type="Proteomes" id="UP000606274">
    <property type="component" value="Unassembled WGS sequence"/>
</dbReference>
<keyword evidence="2" id="KW-1133">Transmembrane helix</keyword>
<organism evidence="3 4">
    <name type="scientific">Silurus meridionalis</name>
    <name type="common">Southern catfish</name>
    <name type="synonym">Silurus soldatovi meridionalis</name>
    <dbReference type="NCBI Taxonomy" id="175797"/>
    <lineage>
        <taxon>Eukaryota</taxon>
        <taxon>Metazoa</taxon>
        <taxon>Chordata</taxon>
        <taxon>Craniata</taxon>
        <taxon>Vertebrata</taxon>
        <taxon>Euteleostomi</taxon>
        <taxon>Actinopterygii</taxon>
        <taxon>Neopterygii</taxon>
        <taxon>Teleostei</taxon>
        <taxon>Ostariophysi</taxon>
        <taxon>Siluriformes</taxon>
        <taxon>Siluridae</taxon>
        <taxon>Silurus</taxon>
    </lineage>
</organism>
<evidence type="ECO:0000313" key="3">
    <source>
        <dbReference type="EMBL" id="KAF7693357.1"/>
    </source>
</evidence>
<gene>
    <name evidence="3" type="ORF">HF521_008673</name>
</gene>
<feature type="compositionally biased region" description="Basic residues" evidence="1">
    <location>
        <begin position="91"/>
        <end position="100"/>
    </location>
</feature>
<keyword evidence="2" id="KW-0812">Transmembrane</keyword>
<reference evidence="3" key="1">
    <citation type="submission" date="2020-08" db="EMBL/GenBank/DDBJ databases">
        <title>Chromosome-level assembly of Southern catfish (Silurus meridionalis) provides insights into visual adaptation to the nocturnal and benthic lifestyles.</title>
        <authorList>
            <person name="Zhang Y."/>
            <person name="Wang D."/>
            <person name="Peng Z."/>
        </authorList>
    </citation>
    <scope>NUCLEOTIDE SEQUENCE</scope>
    <source>
        <strain evidence="3">SWU-2019-XX</strain>
        <tissue evidence="3">Muscle</tissue>
    </source>
</reference>
<feature type="transmembrane region" description="Helical" evidence="2">
    <location>
        <begin position="34"/>
        <end position="62"/>
    </location>
</feature>
<feature type="region of interest" description="Disordered" evidence="1">
    <location>
        <begin position="77"/>
        <end position="100"/>
    </location>
</feature>
<dbReference type="AlphaFoldDB" id="A0A8T0APJ0"/>
<name>A0A8T0APJ0_SILME</name>
<keyword evidence="4" id="KW-1185">Reference proteome</keyword>
<comment type="caution">
    <text evidence="3">The sequence shown here is derived from an EMBL/GenBank/DDBJ whole genome shotgun (WGS) entry which is preliminary data.</text>
</comment>
<accession>A0A8T0APJ0</accession>
<feature type="compositionally biased region" description="Basic and acidic residues" evidence="1">
    <location>
        <begin position="81"/>
        <end position="90"/>
    </location>
</feature>
<evidence type="ECO:0000313" key="4">
    <source>
        <dbReference type="Proteomes" id="UP000606274"/>
    </source>
</evidence>
<dbReference type="EMBL" id="JABFDY010000019">
    <property type="protein sequence ID" value="KAF7693357.1"/>
    <property type="molecule type" value="Genomic_DNA"/>
</dbReference>
<sequence>MVELAFYPAVALIYFFGVLQATKENRVELPDSASVNVFCLFVLIQPMCLVIGNYTGMAMYLISAIVSYNCLHWKNPTPGPEENKESTTDKKNKKNKKKMN</sequence>
<proteinExistence type="predicted"/>
<protein>
    <submittedName>
        <fullName evidence="3">Uncharacterized protein</fullName>
    </submittedName>
</protein>
<evidence type="ECO:0000256" key="2">
    <source>
        <dbReference type="SAM" id="Phobius"/>
    </source>
</evidence>
<feature type="transmembrane region" description="Helical" evidence="2">
    <location>
        <begin position="6"/>
        <end position="22"/>
    </location>
</feature>